<dbReference type="PROSITE" id="PS50943">
    <property type="entry name" value="HTH_CROC1"/>
    <property type="match status" value="1"/>
</dbReference>
<dbReference type="Pfam" id="PF13560">
    <property type="entry name" value="HTH_31"/>
    <property type="match status" value="1"/>
</dbReference>
<dbReference type="RefSeq" id="WP_167465821.1">
    <property type="nucleotide sequence ID" value="NZ_CP046171.1"/>
</dbReference>
<dbReference type="SMART" id="SM00530">
    <property type="entry name" value="HTH_XRE"/>
    <property type="match status" value="1"/>
</dbReference>
<proteinExistence type="predicted"/>
<dbReference type="InterPro" id="IPR041413">
    <property type="entry name" value="MLTR_LBD"/>
</dbReference>
<dbReference type="EMBL" id="CP046171">
    <property type="protein sequence ID" value="QIS06808.1"/>
    <property type="molecule type" value="Genomic_DNA"/>
</dbReference>
<accession>A0A6G9Y0S7</accession>
<dbReference type="InterPro" id="IPR010982">
    <property type="entry name" value="Lambda_DNA-bd_dom_sf"/>
</dbReference>
<reference evidence="2 3" key="1">
    <citation type="journal article" date="2019" name="ACS Chem. Biol.">
        <title>Identification and Mobilization of a Cryptic Antibiotic Biosynthesis Gene Locus from a Human-Pathogenic Nocardia Isolate.</title>
        <authorList>
            <person name="Herisse M."/>
            <person name="Ishida K."/>
            <person name="Porter J.L."/>
            <person name="Howden B."/>
            <person name="Hertweck C."/>
            <person name="Stinear T.P."/>
            <person name="Pidot S.J."/>
        </authorList>
    </citation>
    <scope>NUCLEOTIDE SEQUENCE [LARGE SCALE GENOMIC DNA]</scope>
    <source>
        <strain evidence="2 3">AUSMDU00024985</strain>
    </source>
</reference>
<sequence>MDDHVAGRIRLIRAIREQQGLSRQTLARRAGISWKWLSTIEQGAGNPSEKAIAQLFNGLGVGAELQHNILAQFRMNALPRAEFDAEDQAELDAHPYPMWAQHMSSHDVYGTNEQYERMFPGIKPGTNAMVWTVTDPRARELMPDWLHDARVMVQWFLTMSTVLVEPAHRDEIISQCAVNDIWEMLCTPLRPHLLIRRTLTVYDPEIERVRTFTRLVSEAHMPEARPWAVGKLVPRPDEPPVIG</sequence>
<dbReference type="InterPro" id="IPR001387">
    <property type="entry name" value="Cro/C1-type_HTH"/>
</dbReference>
<dbReference type="Gene3D" id="1.10.260.40">
    <property type="entry name" value="lambda repressor-like DNA-binding domains"/>
    <property type="match status" value="1"/>
</dbReference>
<dbReference type="CDD" id="cd00093">
    <property type="entry name" value="HTH_XRE"/>
    <property type="match status" value="1"/>
</dbReference>
<feature type="domain" description="HTH cro/C1-type" evidence="1">
    <location>
        <begin position="12"/>
        <end position="65"/>
    </location>
</feature>
<dbReference type="PANTHER" id="PTHR35010">
    <property type="entry name" value="BLL4672 PROTEIN-RELATED"/>
    <property type="match status" value="1"/>
</dbReference>
<dbReference type="PANTHER" id="PTHR35010:SF2">
    <property type="entry name" value="BLL4672 PROTEIN"/>
    <property type="match status" value="1"/>
</dbReference>
<evidence type="ECO:0000259" key="1">
    <source>
        <dbReference type="PROSITE" id="PS50943"/>
    </source>
</evidence>
<dbReference type="SUPFAM" id="SSF47413">
    <property type="entry name" value="lambda repressor-like DNA-binding domains"/>
    <property type="match status" value="1"/>
</dbReference>
<dbReference type="Proteomes" id="UP000501705">
    <property type="component" value="Chromosome"/>
</dbReference>
<dbReference type="Pfam" id="PF17765">
    <property type="entry name" value="MLTR_LBD"/>
    <property type="match status" value="1"/>
</dbReference>
<dbReference type="GO" id="GO:0003677">
    <property type="term" value="F:DNA binding"/>
    <property type="evidence" value="ECO:0007669"/>
    <property type="project" value="InterPro"/>
</dbReference>
<evidence type="ECO:0000313" key="2">
    <source>
        <dbReference type="EMBL" id="QIS06808.1"/>
    </source>
</evidence>
<organism evidence="2 3">
    <name type="scientific">Nocardia brasiliensis</name>
    <dbReference type="NCBI Taxonomy" id="37326"/>
    <lineage>
        <taxon>Bacteria</taxon>
        <taxon>Bacillati</taxon>
        <taxon>Actinomycetota</taxon>
        <taxon>Actinomycetes</taxon>
        <taxon>Mycobacteriales</taxon>
        <taxon>Nocardiaceae</taxon>
        <taxon>Nocardia</taxon>
    </lineage>
</organism>
<dbReference type="AlphaFoldDB" id="A0A6G9Y0S7"/>
<name>A0A6G9Y0S7_NOCBR</name>
<protein>
    <submittedName>
        <fullName evidence="2">Helix-turn-helix domain-containing protein</fullName>
    </submittedName>
</protein>
<gene>
    <name evidence="2" type="ORF">F5X71_34870</name>
</gene>
<evidence type="ECO:0000313" key="3">
    <source>
        <dbReference type="Proteomes" id="UP000501705"/>
    </source>
</evidence>